<dbReference type="InterPro" id="IPR036388">
    <property type="entry name" value="WH-like_DNA-bd_sf"/>
</dbReference>
<sequence length="513" mass="55504">MSGESHSKGQLKVTGAWWRMLDTDLFGVFADKDDERRELSAAVLGALLLASSRGPMWTLSDIRGLLSEVGYGDPVGNEALSDVVERLTDTGYVTRFRNYSAPVGSYADGGRRREAWSLTREGRVMVAAVREAVGRLDRTLQLPPRLLDAVEQTLRGLLLHYREDAGMLAPALGHVNAHLEQLQEAGGDFYSAVGTLAQHDVSNDAVFATSREHILLALRQFARRTEQSLGRVRSAFDELNAVGVASVVKRAVPGAGILEPEAQDSWSADRERELGDLQAWFTPRGSIERLVDAAADAIHALLGAIDRRYYATTRGSDVGADFRQIARMLHAQPTAAAAYEVFAAAFGMWPARHALAPTEEDIAVHDTAQGGACHEVKVVLRSTERGAKSTGRPRKIPDLGLERRHGEEQNDAELNRLEAIARDLATPGPVPLSFFKGLAADHTAVLVGLLEEALNGFDDSAGYGSTYTVGAALTLWPGDPEQMVTVEFEDGTLTAPDVLVEVSLLDYEEGAVA</sequence>
<name>A0AB33JQK5_9ACTN</name>
<reference evidence="2" key="1">
    <citation type="submission" date="2024-07" db="EMBL/GenBank/DDBJ databases">
        <title>Complete genome sequences of cellulolytic bacteria, Kitasatospora sp. CMC57 and Streptomyces sp. CMC78, isolated from Japanese agricultural soil.</title>
        <authorList>
            <person name="Hashimoto T."/>
            <person name="Ito M."/>
            <person name="Iwamoto M."/>
            <person name="Fukahori D."/>
            <person name="Shoda T."/>
            <person name="Sakoda M."/>
            <person name="Morohoshi T."/>
            <person name="Mitsuboshi M."/>
            <person name="Nishizawa T."/>
        </authorList>
    </citation>
    <scope>NUCLEOTIDE SEQUENCE</scope>
    <source>
        <strain evidence="2">CMC57</strain>
    </source>
</reference>
<evidence type="ECO:0008006" key="3">
    <source>
        <dbReference type="Google" id="ProtNLM"/>
    </source>
</evidence>
<accession>A0AB33JQK5</accession>
<dbReference type="InterPro" id="IPR013493">
    <property type="entry name" value="CHP02677"/>
</dbReference>
<evidence type="ECO:0000313" key="2">
    <source>
        <dbReference type="EMBL" id="BFP45103.1"/>
    </source>
</evidence>
<proteinExistence type="predicted"/>
<organism evidence="2">
    <name type="scientific">Kitasatospora sp. CMC57</name>
    <dbReference type="NCBI Taxonomy" id="3231513"/>
    <lineage>
        <taxon>Bacteria</taxon>
        <taxon>Bacillati</taxon>
        <taxon>Actinomycetota</taxon>
        <taxon>Actinomycetes</taxon>
        <taxon>Kitasatosporales</taxon>
        <taxon>Streptomycetaceae</taxon>
        <taxon>Kitasatospora</taxon>
    </lineage>
</organism>
<dbReference type="EMBL" id="AP035881">
    <property type="protein sequence ID" value="BFP45103.1"/>
    <property type="molecule type" value="Genomic_DNA"/>
</dbReference>
<gene>
    <name evidence="2" type="ORF">KCMC57_14710</name>
</gene>
<feature type="compositionally biased region" description="Basic and acidic residues" evidence="1">
    <location>
        <begin position="395"/>
        <end position="408"/>
    </location>
</feature>
<dbReference type="Pfam" id="PF09660">
    <property type="entry name" value="DUF2397"/>
    <property type="match status" value="1"/>
</dbReference>
<evidence type="ECO:0000256" key="1">
    <source>
        <dbReference type="SAM" id="MobiDB-lite"/>
    </source>
</evidence>
<feature type="region of interest" description="Disordered" evidence="1">
    <location>
        <begin position="383"/>
        <end position="408"/>
    </location>
</feature>
<protein>
    <recommendedName>
        <fullName evidence="3">TIGR02677 family protein</fullName>
    </recommendedName>
</protein>
<dbReference type="AlphaFoldDB" id="A0AB33JQK5"/>
<dbReference type="Gene3D" id="1.10.10.10">
    <property type="entry name" value="Winged helix-like DNA-binding domain superfamily/Winged helix DNA-binding domain"/>
    <property type="match status" value="1"/>
</dbReference>